<dbReference type="GO" id="GO:0004519">
    <property type="term" value="F:endonuclease activity"/>
    <property type="evidence" value="ECO:0007669"/>
    <property type="project" value="InterPro"/>
</dbReference>
<reference evidence="2" key="1">
    <citation type="journal article" date="2014" name="Front. Microbiol.">
        <title>High frequency of phylogenetically diverse reductive dehalogenase-homologous genes in deep subseafloor sedimentary metagenomes.</title>
        <authorList>
            <person name="Kawai M."/>
            <person name="Futagami T."/>
            <person name="Toyoda A."/>
            <person name="Takaki Y."/>
            <person name="Nishi S."/>
            <person name="Hori S."/>
            <person name="Arai W."/>
            <person name="Tsubouchi T."/>
            <person name="Morono Y."/>
            <person name="Uchiyama I."/>
            <person name="Ito T."/>
            <person name="Fujiyama A."/>
            <person name="Inagaki F."/>
            <person name="Takami H."/>
        </authorList>
    </citation>
    <scope>NUCLEOTIDE SEQUENCE</scope>
    <source>
        <strain evidence="2">Expedition CK06-06</strain>
    </source>
</reference>
<evidence type="ECO:0000259" key="1">
    <source>
        <dbReference type="Pfam" id="PF04471"/>
    </source>
</evidence>
<protein>
    <recommendedName>
        <fullName evidence="1">Restriction endonuclease type IV Mrr domain-containing protein</fullName>
    </recommendedName>
</protein>
<dbReference type="InterPro" id="IPR007560">
    <property type="entry name" value="Restrct_endonuc_IV_Mrr"/>
</dbReference>
<dbReference type="InterPro" id="IPR011335">
    <property type="entry name" value="Restrct_endonuc-II-like"/>
</dbReference>
<feature type="non-terminal residue" evidence="2">
    <location>
        <position position="1"/>
    </location>
</feature>
<sequence>VEFTTFGYKTIWAIECKYWNTNVTKEKMLVLQQIIDDIGADKGVLISKKGFQSGAIRAVKKTNIILTNYEDLWSYINEEINLGALDNLSRRIAKLQTVIFDSKRQRNYTDIGELAILEFKVKDAISGKWPITVPADIEEEIFEKVNDPAMLYQYIDKILIGIESKYKVV</sequence>
<dbReference type="GO" id="GO:0009307">
    <property type="term" value="P:DNA restriction-modification system"/>
    <property type="evidence" value="ECO:0007669"/>
    <property type="project" value="InterPro"/>
</dbReference>
<dbReference type="AlphaFoldDB" id="X1N175"/>
<gene>
    <name evidence="2" type="ORF">S06H3_47899</name>
</gene>
<dbReference type="SUPFAM" id="SSF52980">
    <property type="entry name" value="Restriction endonuclease-like"/>
    <property type="match status" value="1"/>
</dbReference>
<accession>X1N175</accession>
<dbReference type="EMBL" id="BARV01030125">
    <property type="protein sequence ID" value="GAI37777.1"/>
    <property type="molecule type" value="Genomic_DNA"/>
</dbReference>
<evidence type="ECO:0000313" key="2">
    <source>
        <dbReference type="EMBL" id="GAI37777.1"/>
    </source>
</evidence>
<feature type="domain" description="Restriction endonuclease type IV Mrr" evidence="1">
    <location>
        <begin position="10"/>
        <end position="73"/>
    </location>
</feature>
<dbReference type="GO" id="GO:0003677">
    <property type="term" value="F:DNA binding"/>
    <property type="evidence" value="ECO:0007669"/>
    <property type="project" value="InterPro"/>
</dbReference>
<proteinExistence type="predicted"/>
<dbReference type="Pfam" id="PF04471">
    <property type="entry name" value="Mrr_cat"/>
    <property type="match status" value="1"/>
</dbReference>
<dbReference type="Gene3D" id="3.40.1350.10">
    <property type="match status" value="1"/>
</dbReference>
<organism evidence="2">
    <name type="scientific">marine sediment metagenome</name>
    <dbReference type="NCBI Taxonomy" id="412755"/>
    <lineage>
        <taxon>unclassified sequences</taxon>
        <taxon>metagenomes</taxon>
        <taxon>ecological metagenomes</taxon>
    </lineage>
</organism>
<dbReference type="InterPro" id="IPR011856">
    <property type="entry name" value="tRNA_endonuc-like_dom_sf"/>
</dbReference>
<name>X1N175_9ZZZZ</name>
<comment type="caution">
    <text evidence="2">The sequence shown here is derived from an EMBL/GenBank/DDBJ whole genome shotgun (WGS) entry which is preliminary data.</text>
</comment>